<accession>A0AAW0F6X9</accession>
<feature type="region of interest" description="Disordered" evidence="1">
    <location>
        <begin position="237"/>
        <end position="436"/>
    </location>
</feature>
<keyword evidence="2" id="KW-1133">Transmembrane helix</keyword>
<evidence type="ECO:0000313" key="4">
    <source>
        <dbReference type="Proteomes" id="UP001430356"/>
    </source>
</evidence>
<keyword evidence="2" id="KW-0812">Transmembrane</keyword>
<feature type="compositionally biased region" description="Polar residues" evidence="1">
    <location>
        <begin position="29"/>
        <end position="43"/>
    </location>
</feature>
<proteinExistence type="predicted"/>
<dbReference type="AlphaFoldDB" id="A0AAW0F6X9"/>
<name>A0AAW0F6X9_9TRYP</name>
<dbReference type="EMBL" id="JAECZO010000017">
    <property type="protein sequence ID" value="KAK7201571.1"/>
    <property type="molecule type" value="Genomic_DNA"/>
</dbReference>
<keyword evidence="2" id="KW-0472">Membrane</keyword>
<feature type="compositionally biased region" description="Basic and acidic residues" evidence="1">
    <location>
        <begin position="279"/>
        <end position="290"/>
    </location>
</feature>
<feature type="region of interest" description="Disordered" evidence="1">
    <location>
        <begin position="1"/>
        <end position="214"/>
    </location>
</feature>
<protein>
    <submittedName>
        <fullName evidence="3">Uncharacterized protein</fullName>
    </submittedName>
</protein>
<feature type="compositionally biased region" description="Polar residues" evidence="1">
    <location>
        <begin position="402"/>
        <end position="415"/>
    </location>
</feature>
<keyword evidence="4" id="KW-1185">Reference proteome</keyword>
<feature type="compositionally biased region" description="Polar residues" evidence="1">
    <location>
        <begin position="150"/>
        <end position="160"/>
    </location>
</feature>
<feature type="compositionally biased region" description="Polar residues" evidence="1">
    <location>
        <begin position="1"/>
        <end position="16"/>
    </location>
</feature>
<feature type="transmembrane region" description="Helical" evidence="2">
    <location>
        <begin position="715"/>
        <end position="736"/>
    </location>
</feature>
<sequence length="772" mass="81189">MQPSDSMRSQTLNEWESVTEAADNARRIGSSSMGLFTDNSGGSSERDTRSASRAAAAVPAQGKTRAGAASHGQRLVQRDTGPDASPPPRLPLAYATGNAAPHTRRAHAASEELYEEMEEEGEIVDEESWEDEEDEEYEEEEEEDVDRAPPNTSTGRSASDSPPRGGARVLRFDSVERTTVTTVSVRVTENHASTAAPPAPPLARSPPSRTTAAVAATHTFRRATPVARAAYSVGYNAAAGESSESPPSSAAPPVSADNGTAHRTATAPMNTTTTTAMDPPHEEQQRRAETIEIPLQRSSVVSRTGAGRSAEASQTSVQMSDTPHSTGEAKATHVSRSPARPSSSFSAFTSLAPEKSRRGSAEPPRTPPALQPASTSSSPLSPQRPTVCAWDAGPPHHHSGRESASCSTDSTNGDVSSPVIALDDVPGKSRDTTTYSDAARPTRVPQAVARGTHMLAAPLVITSTTTGTGAGAGVSVGHVSIPRGKPSMLSGTGHSRTVEDLLAVWRDTTPALDIAKSACEREGHTRTSSIEIGSPMLRGALESAAASPLPIRQSPFEVGSSSCEDSVADATALATAALSTRVVERASRRQVRSASCRRSPPGVLTVALTVSVTNIYNSSEAQQTWLRGGSDHVDPATAPPHLLPATYGSTAPPAAPPAPVRVALYCRPLLVQLPRPTLHTTLLLCAAENSLVMRAAVVVLYRVPCVLVPRLLRTLARLVMALVLLVVLLLALDAALDRWPTLVAHVAETQRRAAPAVSAAREWIAARIREYV</sequence>
<feature type="compositionally biased region" description="Low complexity" evidence="1">
    <location>
        <begin position="237"/>
        <end position="256"/>
    </location>
</feature>
<evidence type="ECO:0000313" key="3">
    <source>
        <dbReference type="EMBL" id="KAK7201571.1"/>
    </source>
</evidence>
<feature type="compositionally biased region" description="Low complexity" evidence="1">
    <location>
        <begin position="264"/>
        <end position="278"/>
    </location>
</feature>
<feature type="compositionally biased region" description="Low complexity" evidence="1">
    <location>
        <begin position="177"/>
        <end position="196"/>
    </location>
</feature>
<feature type="compositionally biased region" description="Polar residues" evidence="1">
    <location>
        <begin position="372"/>
        <end position="384"/>
    </location>
</feature>
<organism evidence="3 4">
    <name type="scientific">Novymonas esmeraldas</name>
    <dbReference type="NCBI Taxonomy" id="1808958"/>
    <lineage>
        <taxon>Eukaryota</taxon>
        <taxon>Discoba</taxon>
        <taxon>Euglenozoa</taxon>
        <taxon>Kinetoplastea</taxon>
        <taxon>Metakinetoplastina</taxon>
        <taxon>Trypanosomatida</taxon>
        <taxon>Trypanosomatidae</taxon>
        <taxon>Novymonas</taxon>
    </lineage>
</organism>
<reference evidence="3 4" key="1">
    <citation type="journal article" date="2021" name="MBio">
        <title>A New Model Trypanosomatid, Novymonas esmeraldas: Genomic Perception of Its 'Candidatus Pandoraea novymonadis' Endosymbiont.</title>
        <authorList>
            <person name="Zakharova A."/>
            <person name="Saura A."/>
            <person name="Butenko A."/>
            <person name="Podesvova L."/>
            <person name="Warmusova S."/>
            <person name="Kostygov A.Y."/>
            <person name="Nenarokova A."/>
            <person name="Lukes J."/>
            <person name="Opperdoes F.R."/>
            <person name="Yurchenko V."/>
        </authorList>
    </citation>
    <scope>NUCLEOTIDE SEQUENCE [LARGE SCALE GENOMIC DNA]</scope>
    <source>
        <strain evidence="3 4">E262AT.01</strain>
    </source>
</reference>
<feature type="compositionally biased region" description="Acidic residues" evidence="1">
    <location>
        <begin position="112"/>
        <end position="145"/>
    </location>
</feature>
<comment type="caution">
    <text evidence="3">The sequence shown here is derived from an EMBL/GenBank/DDBJ whole genome shotgun (WGS) entry which is preliminary data.</text>
</comment>
<evidence type="ECO:0000256" key="2">
    <source>
        <dbReference type="SAM" id="Phobius"/>
    </source>
</evidence>
<feature type="compositionally biased region" description="Polar residues" evidence="1">
    <location>
        <begin position="311"/>
        <end position="325"/>
    </location>
</feature>
<gene>
    <name evidence="3" type="ORF">NESM_000221500</name>
</gene>
<evidence type="ECO:0000256" key="1">
    <source>
        <dbReference type="SAM" id="MobiDB-lite"/>
    </source>
</evidence>
<dbReference type="Proteomes" id="UP001430356">
    <property type="component" value="Unassembled WGS sequence"/>
</dbReference>
<feature type="compositionally biased region" description="Low complexity" evidence="1">
    <location>
        <begin position="335"/>
        <end position="348"/>
    </location>
</feature>